<evidence type="ECO:0000256" key="2">
    <source>
        <dbReference type="ARBA" id="ARBA00022448"/>
    </source>
</evidence>
<dbReference type="GO" id="GO:0005886">
    <property type="term" value="C:plasma membrane"/>
    <property type="evidence" value="ECO:0007669"/>
    <property type="project" value="UniProtKB-SubCell"/>
</dbReference>
<gene>
    <name evidence="8" type="primary">atpE</name>
    <name evidence="10" type="ORF">HA299_02030</name>
</gene>
<dbReference type="Gene3D" id="1.20.5.620">
    <property type="entry name" value="F1F0 ATP synthase subunit B, membrane domain"/>
    <property type="match status" value="1"/>
</dbReference>
<evidence type="ECO:0000256" key="7">
    <source>
        <dbReference type="ARBA" id="ARBA00023310"/>
    </source>
</evidence>
<keyword evidence="4 8" id="KW-0375">Hydrogen ion transport</keyword>
<dbReference type="AlphaFoldDB" id="A0A832RV63"/>
<evidence type="ECO:0000256" key="6">
    <source>
        <dbReference type="ARBA" id="ARBA00023136"/>
    </source>
</evidence>
<keyword evidence="2 8" id="KW-0813">Transport</keyword>
<keyword evidence="5 8" id="KW-0406">Ion transport</keyword>
<dbReference type="GO" id="GO:0042777">
    <property type="term" value="P:proton motive force-driven plasma membrane ATP synthesis"/>
    <property type="evidence" value="ECO:0007669"/>
    <property type="project" value="UniProtKB-UniRule"/>
</dbReference>
<dbReference type="HAMAP" id="MF_00311">
    <property type="entry name" value="ATP_synth_E_arch"/>
    <property type="match status" value="1"/>
</dbReference>
<evidence type="ECO:0000256" key="1">
    <source>
        <dbReference type="ARBA" id="ARBA00005901"/>
    </source>
</evidence>
<keyword evidence="6 8" id="KW-0472">Membrane</keyword>
<proteinExistence type="inferred from homology"/>
<comment type="similarity">
    <text evidence="1 8">Belongs to the V-ATPase E subunit family.</text>
</comment>
<dbReference type="Gene3D" id="3.30.2320.30">
    <property type="entry name" value="ATP synthase, E subunit, C-terminal"/>
    <property type="match status" value="1"/>
</dbReference>
<dbReference type="EMBL" id="DUIH01000009">
    <property type="protein sequence ID" value="HIH69390.1"/>
    <property type="molecule type" value="Genomic_DNA"/>
</dbReference>
<comment type="subcellular location">
    <subcellularLocation>
        <location evidence="8">Cell membrane</location>
        <topology evidence="8">Peripheral membrane protein</topology>
    </subcellularLocation>
</comment>
<evidence type="ECO:0000256" key="5">
    <source>
        <dbReference type="ARBA" id="ARBA00023065"/>
    </source>
</evidence>
<accession>A0A832RV63</accession>
<dbReference type="Proteomes" id="UP000600363">
    <property type="component" value="Unassembled WGS sequence"/>
</dbReference>
<dbReference type="GO" id="GO:0005524">
    <property type="term" value="F:ATP binding"/>
    <property type="evidence" value="ECO:0007669"/>
    <property type="project" value="UniProtKB-UniRule"/>
</dbReference>
<evidence type="ECO:0000256" key="8">
    <source>
        <dbReference type="HAMAP-Rule" id="MF_00311"/>
    </source>
</evidence>
<feature type="coiled-coil region" evidence="9">
    <location>
        <begin position="19"/>
        <end position="80"/>
    </location>
</feature>
<dbReference type="GO" id="GO:0033178">
    <property type="term" value="C:proton-transporting two-sector ATPase complex, catalytic domain"/>
    <property type="evidence" value="ECO:0007669"/>
    <property type="project" value="InterPro"/>
</dbReference>
<dbReference type="InterPro" id="IPR038495">
    <property type="entry name" value="ATPase_E_C"/>
</dbReference>
<evidence type="ECO:0000313" key="11">
    <source>
        <dbReference type="Proteomes" id="UP000600363"/>
    </source>
</evidence>
<sequence length="195" mass="22299">MGLTEIIEDIEQETQQRRAKILEEGKAQADAILKDAEREKEKLILSYEEEARRLAASERRERLSSARLDARRMIVEAREEVVQRAIHQLWDVLESLRDSPEYQEMLRRAIQQGVRELGGSATVYAAPHDLEKVKAIAAEFPSLVVSDEPLESRGGVVLVSPDGSVRFENTLESLVEEKMESIRLEVYNHIFGEER</sequence>
<dbReference type="SUPFAM" id="SSF160527">
    <property type="entry name" value="V-type ATPase subunit E-like"/>
    <property type="match status" value="1"/>
</dbReference>
<dbReference type="PANTHER" id="PTHR45715">
    <property type="entry name" value="ATPASE H+-TRANSPORTING V1 SUBUNIT E1A-RELATED"/>
    <property type="match status" value="1"/>
</dbReference>
<comment type="subunit">
    <text evidence="8">Has multiple subunits with at least A(3), B(3), C, D, E, F, H, I and proteolipid K(x).</text>
</comment>
<comment type="caution">
    <text evidence="10">The sequence shown here is derived from an EMBL/GenBank/DDBJ whole genome shotgun (WGS) entry which is preliminary data.</text>
</comment>
<keyword evidence="7 8" id="KW-0066">ATP synthesis</keyword>
<dbReference type="InterPro" id="IPR002842">
    <property type="entry name" value="ATPase_V1_Esu"/>
</dbReference>
<reference evidence="10" key="1">
    <citation type="journal article" date="2020" name="bioRxiv">
        <title>A rank-normalized archaeal taxonomy based on genome phylogeny resolves widespread incomplete and uneven classifications.</title>
        <authorList>
            <person name="Rinke C."/>
            <person name="Chuvochina M."/>
            <person name="Mussig A.J."/>
            <person name="Chaumeil P.-A."/>
            <person name="Waite D.W."/>
            <person name="Whitman W.B."/>
            <person name="Parks D.H."/>
            <person name="Hugenholtz P."/>
        </authorList>
    </citation>
    <scope>NUCLEOTIDE SEQUENCE</scope>
    <source>
        <strain evidence="10">UBA12518</strain>
    </source>
</reference>
<evidence type="ECO:0000256" key="9">
    <source>
        <dbReference type="SAM" id="Coils"/>
    </source>
</evidence>
<keyword evidence="3 8" id="KW-1003">Cell membrane</keyword>
<dbReference type="Pfam" id="PF01991">
    <property type="entry name" value="vATP-synt_E"/>
    <property type="match status" value="1"/>
</dbReference>
<evidence type="ECO:0000256" key="4">
    <source>
        <dbReference type="ARBA" id="ARBA00022781"/>
    </source>
</evidence>
<name>A0A832RV63_9EURY</name>
<evidence type="ECO:0000313" key="10">
    <source>
        <dbReference type="EMBL" id="HIH69390.1"/>
    </source>
</evidence>
<comment type="function">
    <text evidence="8">Component of the A-type ATP synthase that produces ATP from ADP in the presence of a proton gradient across the membrane.</text>
</comment>
<protein>
    <recommendedName>
        <fullName evidence="8">A-type ATP synthase subunit E</fullName>
    </recommendedName>
</protein>
<keyword evidence="9" id="KW-0175">Coiled coil</keyword>
<organism evidence="10 11">
    <name type="scientific">Methermicoccus shengliensis</name>
    <dbReference type="NCBI Taxonomy" id="660064"/>
    <lineage>
        <taxon>Archaea</taxon>
        <taxon>Methanobacteriati</taxon>
        <taxon>Methanobacteriota</taxon>
        <taxon>Stenosarchaea group</taxon>
        <taxon>Methanomicrobia</taxon>
        <taxon>Methanosarcinales</taxon>
        <taxon>Methermicoccaceae</taxon>
        <taxon>Methermicoccus</taxon>
    </lineage>
</organism>
<dbReference type="GO" id="GO:0046961">
    <property type="term" value="F:proton-transporting ATPase activity, rotational mechanism"/>
    <property type="evidence" value="ECO:0007669"/>
    <property type="project" value="InterPro"/>
</dbReference>
<dbReference type="RefSeq" id="WP_042685392.1">
    <property type="nucleotide sequence ID" value="NZ_DUIH01000009.1"/>
</dbReference>
<evidence type="ECO:0000256" key="3">
    <source>
        <dbReference type="ARBA" id="ARBA00022475"/>
    </source>
</evidence>
<dbReference type="GO" id="GO:0046933">
    <property type="term" value="F:proton-transporting ATP synthase activity, rotational mechanism"/>
    <property type="evidence" value="ECO:0007669"/>
    <property type="project" value="UniProtKB-UniRule"/>
</dbReference>